<dbReference type="PANTHER" id="PTHR43603:SF3">
    <property type="entry name" value="ZINC CHAPERONE YCIC"/>
    <property type="match status" value="1"/>
</dbReference>
<gene>
    <name evidence="7" type="ORF">ACFFHF_09715</name>
</gene>
<dbReference type="InterPro" id="IPR011629">
    <property type="entry name" value="CobW-like_C"/>
</dbReference>
<evidence type="ECO:0000256" key="2">
    <source>
        <dbReference type="ARBA" id="ARBA00022801"/>
    </source>
</evidence>
<dbReference type="InterPro" id="IPR003495">
    <property type="entry name" value="CobW/HypB/UreG_nucleotide-bd"/>
</dbReference>
<evidence type="ECO:0000256" key="5">
    <source>
        <dbReference type="ARBA" id="ARBA00049117"/>
    </source>
</evidence>
<dbReference type="PANTHER" id="PTHR43603">
    <property type="entry name" value="COBW DOMAIN-CONTAINING PROTEIN DDB_G0274527"/>
    <property type="match status" value="1"/>
</dbReference>
<dbReference type="Gene3D" id="3.40.50.300">
    <property type="entry name" value="P-loop containing nucleotide triphosphate hydrolases"/>
    <property type="match status" value="1"/>
</dbReference>
<dbReference type="InterPro" id="IPR027417">
    <property type="entry name" value="P-loop_NTPase"/>
</dbReference>
<proteinExistence type="inferred from homology"/>
<comment type="similarity">
    <text evidence="4">Belongs to the SIMIBI class G3E GTPase family. ZNG1 subfamily.</text>
</comment>
<comment type="caution">
    <text evidence="7">The sequence shown here is derived from an EMBL/GenBank/DDBJ whole genome shotgun (WGS) entry which is preliminary data.</text>
</comment>
<protein>
    <submittedName>
        <fullName evidence="7">GTP-binding protein</fullName>
    </submittedName>
</protein>
<evidence type="ECO:0000256" key="3">
    <source>
        <dbReference type="ARBA" id="ARBA00023186"/>
    </source>
</evidence>
<evidence type="ECO:0000313" key="8">
    <source>
        <dbReference type="Proteomes" id="UP001589738"/>
    </source>
</evidence>
<dbReference type="RefSeq" id="WP_160547596.1">
    <property type="nucleotide sequence ID" value="NZ_JBHLUU010000027.1"/>
</dbReference>
<keyword evidence="1" id="KW-0547">Nucleotide-binding</keyword>
<comment type="catalytic activity">
    <reaction evidence="5">
        <text>GTP + H2O = GDP + phosphate + H(+)</text>
        <dbReference type="Rhea" id="RHEA:19669"/>
        <dbReference type="ChEBI" id="CHEBI:15377"/>
        <dbReference type="ChEBI" id="CHEBI:15378"/>
        <dbReference type="ChEBI" id="CHEBI:37565"/>
        <dbReference type="ChEBI" id="CHEBI:43474"/>
        <dbReference type="ChEBI" id="CHEBI:58189"/>
    </reaction>
    <physiologicalReaction direction="left-to-right" evidence="5">
        <dbReference type="Rhea" id="RHEA:19670"/>
    </physiologicalReaction>
</comment>
<dbReference type="InterPro" id="IPR051927">
    <property type="entry name" value="Zn_Chap_cDPG_Synth"/>
</dbReference>
<organism evidence="7 8">
    <name type="scientific">Robertmurraya beringensis</name>
    <dbReference type="NCBI Taxonomy" id="641660"/>
    <lineage>
        <taxon>Bacteria</taxon>
        <taxon>Bacillati</taxon>
        <taxon>Bacillota</taxon>
        <taxon>Bacilli</taxon>
        <taxon>Bacillales</taxon>
        <taxon>Bacillaceae</taxon>
        <taxon>Robertmurraya</taxon>
    </lineage>
</organism>
<feature type="domain" description="CobW C-terminal" evidence="6">
    <location>
        <begin position="255"/>
        <end position="370"/>
    </location>
</feature>
<evidence type="ECO:0000256" key="1">
    <source>
        <dbReference type="ARBA" id="ARBA00022741"/>
    </source>
</evidence>
<dbReference type="SUPFAM" id="SSF52540">
    <property type="entry name" value="P-loop containing nucleoside triphosphate hydrolases"/>
    <property type="match status" value="1"/>
</dbReference>
<dbReference type="Pfam" id="PF07683">
    <property type="entry name" value="CobW_C"/>
    <property type="match status" value="1"/>
</dbReference>
<keyword evidence="3" id="KW-0143">Chaperone</keyword>
<dbReference type="Proteomes" id="UP001589738">
    <property type="component" value="Unassembled WGS sequence"/>
</dbReference>
<name>A0ABV6KRH2_9BACI</name>
<evidence type="ECO:0000259" key="6">
    <source>
        <dbReference type="SMART" id="SM00833"/>
    </source>
</evidence>
<reference evidence="7 8" key="1">
    <citation type="submission" date="2024-09" db="EMBL/GenBank/DDBJ databases">
        <authorList>
            <person name="Sun Q."/>
            <person name="Mori K."/>
        </authorList>
    </citation>
    <scope>NUCLEOTIDE SEQUENCE [LARGE SCALE GENOMIC DNA]</scope>
    <source>
        <strain evidence="7 8">CGMCC 1.9126</strain>
    </source>
</reference>
<keyword evidence="8" id="KW-1185">Reference proteome</keyword>
<dbReference type="CDD" id="cd03112">
    <property type="entry name" value="CobW-like"/>
    <property type="match status" value="1"/>
</dbReference>
<dbReference type="Gene3D" id="3.30.1220.10">
    <property type="entry name" value="CobW-like, C-terminal domain"/>
    <property type="match status" value="1"/>
</dbReference>
<dbReference type="EMBL" id="JBHLUU010000027">
    <property type="protein sequence ID" value="MFC0475525.1"/>
    <property type="molecule type" value="Genomic_DNA"/>
</dbReference>
<evidence type="ECO:0000256" key="4">
    <source>
        <dbReference type="ARBA" id="ARBA00034320"/>
    </source>
</evidence>
<evidence type="ECO:0000313" key="7">
    <source>
        <dbReference type="EMBL" id="MFC0475525.1"/>
    </source>
</evidence>
<dbReference type="SMART" id="SM00833">
    <property type="entry name" value="CobW_C"/>
    <property type="match status" value="1"/>
</dbReference>
<dbReference type="Pfam" id="PF02492">
    <property type="entry name" value="cobW"/>
    <property type="match status" value="1"/>
</dbReference>
<keyword evidence="2" id="KW-0378">Hydrolase</keyword>
<dbReference type="InterPro" id="IPR036627">
    <property type="entry name" value="CobW-likC_sf"/>
</dbReference>
<sequence length="397" mass="45220">MRKVPVTVLSGYLGSGKTTLLNHVLQNKENLKFAVIVNDMSEVNIDASMVKKGGFSRTEEKLVEMQNGCICCTLREDLMVEVERLVKEGDIDYILIESSGISEPVPVAQTFSYLDEDLGMNLSEYCQLDTMVTVVDANRFWHDFASGESLLDRKQANDETDTREVVDLLIDQIEFANVLILNKIDLVSQESMEELKAVLQKLNPEAKVVESAHSVVALSNILHTGLFDFDKASQAAGWIKELNEEHTPETEEYGISSFVYRSRKPFHPERWNHWLENWPSEIVRAKGFFWLATRNDMTGLLSQAGPSIIFQGAGEWIAAAPKEEQARILEEEPELLERWDKEYGDRMNELVFIGIDFNKEELIESLDACLLTEEEMDQDWNKLSDPLPPFYVEEVTV</sequence>
<accession>A0ABV6KRH2</accession>